<dbReference type="FunFam" id="2.30.38.10:FF:000001">
    <property type="entry name" value="Non-ribosomal peptide synthetase PvdI"/>
    <property type="match status" value="2"/>
</dbReference>
<dbReference type="GO" id="GO:0047527">
    <property type="term" value="F:2,3-dihydroxybenzoate-serine ligase activity"/>
    <property type="evidence" value="ECO:0007669"/>
    <property type="project" value="TreeGrafter"/>
</dbReference>
<dbReference type="InterPro" id="IPR010071">
    <property type="entry name" value="AA_adenyl_dom"/>
</dbReference>
<accession>Q9FB33</accession>
<dbReference type="SMART" id="SM00823">
    <property type="entry name" value="PKS_PP"/>
    <property type="match status" value="3"/>
</dbReference>
<dbReference type="Gene3D" id="3.40.50.150">
    <property type="entry name" value="Vaccinia Virus protein VP39"/>
    <property type="match status" value="1"/>
</dbReference>
<dbReference type="Gene3D" id="3.30.559.10">
    <property type="entry name" value="Chloramphenicol acetyltransferase-like domain"/>
    <property type="match status" value="2"/>
</dbReference>
<dbReference type="SUPFAM" id="SSF47336">
    <property type="entry name" value="ACP-like"/>
    <property type="match status" value="3"/>
</dbReference>
<comment type="cofactor">
    <cofactor evidence="1">
        <name>pantetheine 4'-phosphate</name>
        <dbReference type="ChEBI" id="CHEBI:47942"/>
    </cofactor>
</comment>
<evidence type="ECO:0000256" key="5">
    <source>
        <dbReference type="ARBA" id="ARBA00022737"/>
    </source>
</evidence>
<dbReference type="PANTHER" id="PTHR45527:SF1">
    <property type="entry name" value="FATTY ACID SYNTHASE"/>
    <property type="match status" value="1"/>
</dbReference>
<dbReference type="PANTHER" id="PTHR45527">
    <property type="entry name" value="NONRIBOSOMAL PEPTIDE SYNTHETASE"/>
    <property type="match status" value="1"/>
</dbReference>
<dbReference type="Gene3D" id="1.10.1200.10">
    <property type="entry name" value="ACP-like"/>
    <property type="match status" value="3"/>
</dbReference>
<dbReference type="GO" id="GO:0043041">
    <property type="term" value="P:amino acid activation for nonribosomal peptide biosynthetic process"/>
    <property type="evidence" value="ECO:0007669"/>
    <property type="project" value="TreeGrafter"/>
</dbReference>
<feature type="domain" description="Carrier" evidence="7">
    <location>
        <begin position="1314"/>
        <end position="1389"/>
    </location>
</feature>
<protein>
    <submittedName>
        <fullName evidence="8">Peptide synthetase NRPS11-10</fullName>
    </submittedName>
</protein>
<evidence type="ECO:0000313" key="8">
    <source>
        <dbReference type="EMBL" id="AAG02349.1"/>
    </source>
</evidence>
<dbReference type="GO" id="GO:0008610">
    <property type="term" value="P:lipid biosynthetic process"/>
    <property type="evidence" value="ECO:0007669"/>
    <property type="project" value="UniProtKB-ARBA"/>
</dbReference>
<dbReference type="InterPro" id="IPR020806">
    <property type="entry name" value="PKS_PP-bd"/>
</dbReference>
<evidence type="ECO:0000256" key="4">
    <source>
        <dbReference type="ARBA" id="ARBA00022553"/>
    </source>
</evidence>
<sequence length="2841" mass="306734">MASDALSAHLEVSDCRQRGGITVTNDGSELAGQNVAAVRFERYSAIAPERTAILHKGAATGYDELNRRAELTATRLADAGAGPSTLVAVALPRDPDLVATLCALLKLGAACLPLDPGIPAGRLREIMADASPDVLVTTRAVAPAFTGDGPVLFLDDAPPTCSAVLPRHSAGTASEIAYVLYPTTPDEKSENSVVSYRDMARYLDDPTAGIPARAEILRLVAPLLSGGRLVLDADETRPRPVTREAPRDMVEDVVAQVWCAVLGVDRVGVRDRFFDLGGKSLAAVQVVARLRKLLGVELPLRALFDAPTVEELAARVRAEQAGGQGVREEAALEPVGRSEPLPLSFAQQRLWFLDRLMPDRAFYTMCDAFRVRGGIDLGALRRALRMLVGRHETLRTAFVERDGVPYQLVGPADGPGARRVAAPTRVDLSLLEPAEREEAVRNLVAAEARTPFRPADGALLRVVVARLADDDHVLVVSTHHIVSDAWSVGVLVDELGRLYRECVTGDPAALPPPAVQYADFAVWQRAWMAGPVQEEHLAYWKRALDGAPSVLRLPMDHPRPAVQSERGETVGFALPDALVAALEKLGREQGATLFMTLLGAFQVLLARHAGQEDIVVGVPAAGRTRTETEPLVGFFVNTLPLRAICAPGLSFRDLLDQVREAALGAFAHQDLPFEALVEALAPERDLGHNPLVQVTFQLLGTPAARPDLIGTEVERYPVQEAVSQFDLSLDIKRADDGSYRGILNYCPDLFDRRRMEVLVGHYLTLLGAAAADPGRPIGELPLSDGAERLRLLDGFGKRDAAYAGPGSVPERFAEVARTAPDARAVTCGATTLTFAELNDRVERLAQALLGAGVTRETPVAVRLPRSTDSVVALLAVMRAGGVYVPLDPDWPADRTAYILDDTAASVVITRDLPALPGRLHVDPRRPAADGLVPAPRIDPDQAAYVIYTSGSTGAPKGVVVRHRSLNHLTSALQATFLGHDPYLAGADGVPPGDAKLRTTLTAPFTFDASMEQLSWMLAGHELFIVPEDVRRDPSALVRFVREHRIDVIDTTSSQLELLVSHGLLDGEWAPSMVMVGGEAVSPSLWRTLRDQRRTRCFNLYGPTEATVDATCHDLSDPADVPVIGTPLPHTHVRVLDDRLRPVPVGVAGEIYLGGTGLARGYLNRPALTARRFVADPYPDTPGSRLYRTGDRARWRPDGTLEYLGRTDDQIKIRGFRVEPGEIEAVLTHHPAVKEAAVVDDAHARLVAYVTLAEGGGAGPTDVRRFAQGRLPAHMVPSAVVVLEALPLTSNGKLDRARLPAPAAGRPELDVRFVAPRDMVEEVVAQVWCAVLGVDRVGVHDDFFELGGHSLLVVQVMTRIRKLLGVEVPLRELFDAATVEELAARVRAARTEGLGRGAAPPLGPVDRSGPLPLSFAQQRLWYLDQLAPDSVSYNMCDAYRVRGPLDLDALRRALRTLVERHETLRTAFVERDGVPHQVVSAPDAPAARRAAEVVRIEAAGRTDEAVRDLVAAEARTPFRPADGALMRVAVARLADDDHVLVVTTHHIVSDGWSVDILVDELGRLYREHVTGDPAGLPPLDVQYADFAVWQRSWMTGPVREEHLAYWKRALDGAPSVLRLPADHPRPAVQSQRGETVEFPLPAPLVARLEALCREQGVTLFMALFGAFQVLLARYSGQDDVVVGVPTANRTRAETEPLVGFFVNTLPVRVACSPELSFRALLDRVREAALGAFAHQDLPFEALVEALAPERDLGHHPLVQVTFQLLDAPDERLVLHGTDCVSLGFGGVTSRFDLSLDVVSGRRGKRCVLTYCPDLFDRPRMEVLAGHYLTLLGAAADDPGLRVGDLPLSDDVERLRLLGGSRPRYLPAPGAETVPDAFAAQVRATPDAPALVHGDSTLTFAELDTRVTALAVRLRRCGVAAETPVAVCLPRSADAVVALLAVLRAGGVYVPVDPEWPSGRVAHVLDETAAPVVITRDLPADPGRVHLDPRQAPADDRDPLPRLHRDQAAYIIFTSGSTGAPKGVVVRHGSLYHLLGHVRRMAEGGPRRNVAHTTAMTFDPSLEQFLWLVAGHTLHVAPEEVRRDPEALVALVRRAAIDVLNVTPSHLTLLIEAGLLEGDRVPGTVLVGGEAVPAALWRTLRERTGATRFFNLYGPTEATVDATCHDLSDPADVPVIGTPLPHTHVRVLDDRLRPVPVGVAGEIYLGGTGLARGYLNRPALTAQRFVADPYPDTPGSRLYRTGDRARWRPDGTLEYLGRTDDQIKIRGFRVEPGEIEAVLTHHPAVKEAAVTVATDDGAARLVALVVPAPRAPHGDSADGAPDAQVEEWNAVFEATHTDAADGELTFNIKGWNDSLTGAPIPAEHMREWVDTTVARLLERPAERVLEIGSGTGLLMWRLLPHVTEYTGTDFSRPAVDWLRDGLRRRPAHRVRLLHREATDFTGVRAASTDLVVVNSVVQYFPDRAYLDTVLARALDATADRGRVFVGDVRNLALAPQFYARQALAHAGPGAAARDVARAAGEFAAMDGELLVSPAYFAALAARSPRVTGVEILPRRGRHRNEMSLYRYDVVLHVGGDRPAAPEAEVLTWGDQVHDLASLSARLGRGGPDALLVRGVANDRLTRDNELLDAPARTTAVEPEDLWGLADSTPYRVSVSWAAADPRGAMDVLLVRRDAHDDGPLLVPHPVPEPSAPLTNTPTRHPSARQGGSAADGLRSWLAERLPAHLLPARITEVDALPRTGTGKLDRGALGGLVTAGRGARAGDRPATAPRTGLERTLADAWARVLGLPEVGVHENFFALGGDSLLAVRAVARCRRAGVRLTVRQLLSEQTVAALAAALEEESQ</sequence>
<dbReference type="GO" id="GO:0009403">
    <property type="term" value="P:toxin biosynthetic process"/>
    <property type="evidence" value="ECO:0007669"/>
    <property type="project" value="UniProtKB-ARBA"/>
</dbReference>
<dbReference type="InterPro" id="IPR006162">
    <property type="entry name" value="Ppantetheine_attach_site"/>
</dbReference>
<reference evidence="8" key="1">
    <citation type="journal article" date="2000" name="Chem. Biol.">
        <title>The biosynthetic gene cluster for the antitumor drug bleomycin from Streptomyces verticillus ATCC15003 supporting functional interactions between nonribosomal peptide synthetases and a polyketide synthase.</title>
        <authorList>
            <person name="Du L."/>
            <person name="Sanchez C."/>
            <person name="Chen M."/>
            <person name="Edwards D.J."/>
            <person name="Shen B."/>
        </authorList>
    </citation>
    <scope>NUCLEOTIDE SEQUENCE</scope>
    <source>
        <strain evidence="8">ATCC15003</strain>
    </source>
</reference>
<dbReference type="InterPro" id="IPR009081">
    <property type="entry name" value="PP-bd_ACP"/>
</dbReference>
<name>Q9FB33_9ACTN</name>
<organism evidence="8">
    <name type="scientific">Streptomyces verticillus</name>
    <dbReference type="NCBI Taxonomy" id="29309"/>
    <lineage>
        <taxon>Bacteria</taxon>
        <taxon>Bacillati</taxon>
        <taxon>Actinomycetota</taxon>
        <taxon>Actinomycetes</taxon>
        <taxon>Kitasatosporales</taxon>
        <taxon>Streptomycetaceae</taxon>
        <taxon>Streptomyces</taxon>
    </lineage>
</organism>
<dbReference type="GO" id="GO:0031177">
    <property type="term" value="F:phosphopantetheine binding"/>
    <property type="evidence" value="ECO:0007669"/>
    <property type="project" value="InterPro"/>
</dbReference>
<dbReference type="PROSITE" id="PS00012">
    <property type="entry name" value="PHOSPHOPANTETHEINE"/>
    <property type="match status" value="1"/>
</dbReference>
<feature type="domain" description="Carrier" evidence="7">
    <location>
        <begin position="245"/>
        <end position="320"/>
    </location>
</feature>
<evidence type="ECO:0000256" key="2">
    <source>
        <dbReference type="ARBA" id="ARBA00006432"/>
    </source>
</evidence>
<dbReference type="SUPFAM" id="SSF53335">
    <property type="entry name" value="S-adenosyl-L-methionine-dependent methyltransferases"/>
    <property type="match status" value="1"/>
</dbReference>
<dbReference type="Gene3D" id="2.30.38.10">
    <property type="entry name" value="Luciferase, Domain 3"/>
    <property type="match status" value="2"/>
</dbReference>
<dbReference type="Pfam" id="PF00501">
    <property type="entry name" value="AMP-binding"/>
    <property type="match status" value="3"/>
</dbReference>
<dbReference type="SUPFAM" id="SSF52777">
    <property type="entry name" value="CoA-dependent acyltransferases"/>
    <property type="match status" value="4"/>
</dbReference>
<dbReference type="InterPro" id="IPR013217">
    <property type="entry name" value="Methyltransf_12"/>
</dbReference>
<dbReference type="GO" id="GO:0009239">
    <property type="term" value="P:enterobactin biosynthetic process"/>
    <property type="evidence" value="ECO:0007669"/>
    <property type="project" value="TreeGrafter"/>
</dbReference>
<keyword evidence="5" id="KW-0677">Repeat</keyword>
<feature type="domain" description="Carrier" evidence="7">
    <location>
        <begin position="2766"/>
        <end position="2840"/>
    </location>
</feature>
<dbReference type="Pfam" id="PF00668">
    <property type="entry name" value="Condensation"/>
    <property type="match status" value="2"/>
</dbReference>
<evidence type="ECO:0000256" key="1">
    <source>
        <dbReference type="ARBA" id="ARBA00001957"/>
    </source>
</evidence>
<dbReference type="EMBL" id="AF210249">
    <property type="protein sequence ID" value="AAG02349.1"/>
    <property type="molecule type" value="Genomic_DNA"/>
</dbReference>
<dbReference type="NCBIfam" id="TIGR01733">
    <property type="entry name" value="AA-adenyl-dom"/>
    <property type="match status" value="2"/>
</dbReference>
<dbReference type="FunFam" id="1.10.1200.10:FF:000016">
    <property type="entry name" value="Non-ribosomal peptide synthase"/>
    <property type="match status" value="3"/>
</dbReference>
<dbReference type="CDD" id="cd02440">
    <property type="entry name" value="AdoMet_MTases"/>
    <property type="match status" value="1"/>
</dbReference>
<dbReference type="Pfam" id="PF08242">
    <property type="entry name" value="Methyltransf_12"/>
    <property type="match status" value="1"/>
</dbReference>
<dbReference type="Gene3D" id="3.40.50.980">
    <property type="match status" value="6"/>
</dbReference>
<evidence type="ECO:0000256" key="6">
    <source>
        <dbReference type="SAM" id="MobiDB-lite"/>
    </source>
</evidence>
<keyword evidence="4" id="KW-0597">Phosphoprotein</keyword>
<dbReference type="InterPro" id="IPR025110">
    <property type="entry name" value="AMP-bd_C"/>
</dbReference>
<evidence type="ECO:0000259" key="7">
    <source>
        <dbReference type="PROSITE" id="PS50075"/>
    </source>
</evidence>
<dbReference type="InterPro" id="IPR001242">
    <property type="entry name" value="Condensation_dom"/>
</dbReference>
<dbReference type="SUPFAM" id="SSF56801">
    <property type="entry name" value="Acetyl-CoA synthetase-like"/>
    <property type="match status" value="3"/>
</dbReference>
<reference evidence="8" key="2">
    <citation type="journal article" date="2000" name="FEMS Microbiol. Lett.">
        <title>An oxidation domain in the BlmIII non-ribosomal peptide synthetase probably catalyzing thiazole formation in the biosynthesis of the anti-tumor drug bleomycin in Streptomyces verticillus ATCC15003.</title>
        <authorList>
            <person name="Du L."/>
            <person name="Chen M."/>
            <person name="Sanchez C."/>
            <person name="Shen B."/>
        </authorList>
    </citation>
    <scope>NUCLEOTIDE SEQUENCE</scope>
    <source>
        <strain evidence="8">ATCC15003</strain>
    </source>
</reference>
<feature type="region of interest" description="Disordered" evidence="6">
    <location>
        <begin position="2676"/>
        <end position="2708"/>
    </location>
</feature>
<dbReference type="GO" id="GO:0005829">
    <property type="term" value="C:cytosol"/>
    <property type="evidence" value="ECO:0007669"/>
    <property type="project" value="TreeGrafter"/>
</dbReference>
<dbReference type="Pfam" id="PF13193">
    <property type="entry name" value="AMP-binding_C"/>
    <property type="match status" value="1"/>
</dbReference>
<dbReference type="CDD" id="cd19531">
    <property type="entry name" value="LCL_NRPS-like"/>
    <property type="match status" value="2"/>
</dbReference>
<dbReference type="InterPro" id="IPR036736">
    <property type="entry name" value="ACP-like_sf"/>
</dbReference>
<dbReference type="CDD" id="cd05930">
    <property type="entry name" value="A_NRPS"/>
    <property type="match status" value="2"/>
</dbReference>
<dbReference type="Pfam" id="PF00550">
    <property type="entry name" value="PP-binding"/>
    <property type="match status" value="3"/>
</dbReference>
<proteinExistence type="inferred from homology"/>
<dbReference type="FunFam" id="3.40.50.980:FF:000001">
    <property type="entry name" value="Non-ribosomal peptide synthetase"/>
    <property type="match status" value="1"/>
</dbReference>
<dbReference type="FunFam" id="3.40.50.12780:FF:000012">
    <property type="entry name" value="Non-ribosomal peptide synthetase"/>
    <property type="match status" value="1"/>
</dbReference>
<dbReference type="Gene3D" id="3.30.559.30">
    <property type="entry name" value="Nonribosomal peptide synthetase, condensation domain"/>
    <property type="match status" value="2"/>
</dbReference>
<comment type="similarity">
    <text evidence="2">Belongs to the ATP-dependent AMP-binding enzyme family.</text>
</comment>
<dbReference type="PROSITE" id="PS50075">
    <property type="entry name" value="CARRIER"/>
    <property type="match status" value="3"/>
</dbReference>
<dbReference type="InterPro" id="IPR029063">
    <property type="entry name" value="SAM-dependent_MTases_sf"/>
</dbReference>
<dbReference type="InterPro" id="IPR020845">
    <property type="entry name" value="AMP-binding_CS"/>
</dbReference>
<dbReference type="GO" id="GO:0072330">
    <property type="term" value="P:monocarboxylic acid biosynthetic process"/>
    <property type="evidence" value="ECO:0007669"/>
    <property type="project" value="UniProtKB-ARBA"/>
</dbReference>
<dbReference type="PROSITE" id="PS00455">
    <property type="entry name" value="AMP_BINDING"/>
    <property type="match status" value="2"/>
</dbReference>
<dbReference type="InterPro" id="IPR000873">
    <property type="entry name" value="AMP-dep_synth/lig_dom"/>
</dbReference>
<dbReference type="InterPro" id="IPR045851">
    <property type="entry name" value="AMP-bd_C_sf"/>
</dbReference>
<evidence type="ECO:0000256" key="3">
    <source>
        <dbReference type="ARBA" id="ARBA00022450"/>
    </source>
</evidence>
<dbReference type="InterPro" id="IPR023213">
    <property type="entry name" value="CAT-like_dom_sf"/>
</dbReference>
<dbReference type="GO" id="GO:0009366">
    <property type="term" value="C:enterobactin synthetase complex"/>
    <property type="evidence" value="ECO:0007669"/>
    <property type="project" value="TreeGrafter"/>
</dbReference>
<keyword evidence="3" id="KW-0596">Phosphopantetheine</keyword>
<dbReference type="Gene3D" id="3.30.300.30">
    <property type="match status" value="3"/>
</dbReference>